<dbReference type="AlphaFoldDB" id="R1I4C3"/>
<dbReference type="SUPFAM" id="SSF55729">
    <property type="entry name" value="Acyl-CoA N-acyltransferases (Nat)"/>
    <property type="match status" value="1"/>
</dbReference>
<dbReference type="Proteomes" id="UP000014139">
    <property type="component" value="Unassembled WGS sequence"/>
</dbReference>
<proteinExistence type="predicted"/>
<gene>
    <name evidence="1" type="ORF">H480_16840</name>
</gene>
<dbReference type="EMBL" id="AOUO01000219">
    <property type="protein sequence ID" value="EOD67361.1"/>
    <property type="molecule type" value="Genomic_DNA"/>
</dbReference>
<name>R1I4C3_9PSEU</name>
<evidence type="ECO:0000313" key="2">
    <source>
        <dbReference type="Proteomes" id="UP000014139"/>
    </source>
</evidence>
<evidence type="ECO:0000313" key="1">
    <source>
        <dbReference type="EMBL" id="EOD67361.1"/>
    </source>
</evidence>
<dbReference type="InterPro" id="IPR016181">
    <property type="entry name" value="Acyl_CoA_acyltransferase"/>
</dbReference>
<dbReference type="Gene3D" id="3.40.630.30">
    <property type="match status" value="1"/>
</dbReference>
<keyword evidence="2" id="KW-1185">Reference proteome</keyword>
<protein>
    <submittedName>
        <fullName evidence="1">MarR family transcriptional regulator</fullName>
    </submittedName>
</protein>
<comment type="caution">
    <text evidence="1">The sequence shown here is derived from an EMBL/GenBank/DDBJ whole genome shotgun (WGS) entry which is preliminary data.</text>
</comment>
<dbReference type="eggNOG" id="COG0456">
    <property type="taxonomic scope" value="Bacteria"/>
</dbReference>
<sequence length="53" mass="6097">MYAGVRTLRLETNRALAEAIALYRAAGYREVTPFNDEHYADHWFEKDLTGPVP</sequence>
<reference evidence="1 2" key="1">
    <citation type="submission" date="2013-02" db="EMBL/GenBank/DDBJ databases">
        <title>Draft genome sequence of Amycolatopsis vancoresmycina strain DSM 44592T.</title>
        <authorList>
            <person name="Kumar S."/>
            <person name="Kaur N."/>
            <person name="Kaur C."/>
            <person name="Raghava G.P.S."/>
            <person name="Mayilraj S."/>
        </authorList>
    </citation>
    <scope>NUCLEOTIDE SEQUENCE [LARGE SCALE GENOMIC DNA]</scope>
    <source>
        <strain evidence="1 2">DSM 44592</strain>
    </source>
</reference>
<accession>R1I4C3</accession>
<dbReference type="PATRIC" id="fig|1292037.4.peg.3221"/>
<dbReference type="RefSeq" id="WP_003082529.1">
    <property type="nucleotide sequence ID" value="NZ_AOUO01000219.1"/>
</dbReference>
<organism evidence="1 2">
    <name type="scientific">Amycolatopsis vancoresmycina DSM 44592</name>
    <dbReference type="NCBI Taxonomy" id="1292037"/>
    <lineage>
        <taxon>Bacteria</taxon>
        <taxon>Bacillati</taxon>
        <taxon>Actinomycetota</taxon>
        <taxon>Actinomycetes</taxon>
        <taxon>Pseudonocardiales</taxon>
        <taxon>Pseudonocardiaceae</taxon>
        <taxon>Amycolatopsis</taxon>
    </lineage>
</organism>